<dbReference type="InterPro" id="IPR005905">
    <property type="entry name" value="D_ala_D_ala"/>
</dbReference>
<comment type="function">
    <text evidence="13">Cell wall formation.</text>
</comment>
<dbReference type="InterPro" id="IPR011127">
    <property type="entry name" value="Dala_Dala_lig_N"/>
</dbReference>
<gene>
    <name evidence="13" type="primary">ddl</name>
    <name evidence="16" type="ORF">ACFSDA_13530</name>
</gene>
<evidence type="ECO:0000256" key="1">
    <source>
        <dbReference type="ARBA" id="ARBA00001936"/>
    </source>
</evidence>
<keyword evidence="4 13" id="KW-0436">Ligase</keyword>
<keyword evidence="7 14" id="KW-0067">ATP-binding</keyword>
<keyword evidence="17" id="KW-1185">Reference proteome</keyword>
<dbReference type="InterPro" id="IPR011095">
    <property type="entry name" value="Dala_Dala_lig_C"/>
</dbReference>
<dbReference type="SUPFAM" id="SSF56059">
    <property type="entry name" value="Glutathione synthetase ATP-binding domain-like"/>
    <property type="match status" value="1"/>
</dbReference>
<keyword evidence="5" id="KW-0479">Metal-binding</keyword>
<dbReference type="InterPro" id="IPR016185">
    <property type="entry name" value="PreATP-grasp_dom_sf"/>
</dbReference>
<evidence type="ECO:0000256" key="4">
    <source>
        <dbReference type="ARBA" id="ARBA00022598"/>
    </source>
</evidence>
<comment type="subcellular location">
    <subcellularLocation>
        <location evidence="13">Cytoplasm</location>
    </subcellularLocation>
</comment>
<proteinExistence type="inferred from homology"/>
<evidence type="ECO:0000256" key="9">
    <source>
        <dbReference type="ARBA" id="ARBA00022960"/>
    </source>
</evidence>
<organism evidence="16 17">
    <name type="scientific">Brachybacterium rhamnosum</name>
    <dbReference type="NCBI Taxonomy" id="173361"/>
    <lineage>
        <taxon>Bacteria</taxon>
        <taxon>Bacillati</taxon>
        <taxon>Actinomycetota</taxon>
        <taxon>Actinomycetes</taxon>
        <taxon>Micrococcales</taxon>
        <taxon>Dermabacteraceae</taxon>
        <taxon>Brachybacterium</taxon>
    </lineage>
</organism>
<comment type="catalytic activity">
    <reaction evidence="13">
        <text>2 D-alanine + ATP = D-alanyl-D-alanine + ADP + phosphate + H(+)</text>
        <dbReference type="Rhea" id="RHEA:11224"/>
        <dbReference type="ChEBI" id="CHEBI:15378"/>
        <dbReference type="ChEBI" id="CHEBI:30616"/>
        <dbReference type="ChEBI" id="CHEBI:43474"/>
        <dbReference type="ChEBI" id="CHEBI:57416"/>
        <dbReference type="ChEBI" id="CHEBI:57822"/>
        <dbReference type="ChEBI" id="CHEBI:456216"/>
        <dbReference type="EC" id="6.3.2.4"/>
    </reaction>
</comment>
<comment type="caution">
    <text evidence="16">The sequence shown here is derived from an EMBL/GenBank/DDBJ whole genome shotgun (WGS) entry which is preliminary data.</text>
</comment>
<keyword evidence="9 13" id="KW-0133">Cell shape</keyword>
<evidence type="ECO:0000256" key="12">
    <source>
        <dbReference type="ARBA" id="ARBA00023316"/>
    </source>
</evidence>
<evidence type="ECO:0000259" key="15">
    <source>
        <dbReference type="PROSITE" id="PS50975"/>
    </source>
</evidence>
<evidence type="ECO:0000256" key="5">
    <source>
        <dbReference type="ARBA" id="ARBA00022723"/>
    </source>
</evidence>
<dbReference type="GO" id="GO:0016874">
    <property type="term" value="F:ligase activity"/>
    <property type="evidence" value="ECO:0007669"/>
    <property type="project" value="UniProtKB-KW"/>
</dbReference>
<evidence type="ECO:0000256" key="11">
    <source>
        <dbReference type="ARBA" id="ARBA00023211"/>
    </source>
</evidence>
<feature type="domain" description="ATP-grasp" evidence="15">
    <location>
        <begin position="151"/>
        <end position="362"/>
    </location>
</feature>
<evidence type="ECO:0000256" key="2">
    <source>
        <dbReference type="ARBA" id="ARBA00001946"/>
    </source>
</evidence>
<evidence type="ECO:0000256" key="14">
    <source>
        <dbReference type="PROSITE-ProRule" id="PRU00409"/>
    </source>
</evidence>
<evidence type="ECO:0000256" key="3">
    <source>
        <dbReference type="ARBA" id="ARBA00010871"/>
    </source>
</evidence>
<dbReference type="PROSITE" id="PS00844">
    <property type="entry name" value="DALA_DALA_LIGASE_2"/>
    <property type="match status" value="1"/>
</dbReference>
<keyword evidence="12 13" id="KW-0961">Cell wall biogenesis/degradation</keyword>
<keyword evidence="10 13" id="KW-0573">Peptidoglycan synthesis</keyword>
<evidence type="ECO:0000256" key="10">
    <source>
        <dbReference type="ARBA" id="ARBA00022984"/>
    </source>
</evidence>
<dbReference type="NCBIfam" id="TIGR01205">
    <property type="entry name" value="D_ala_D_alaTIGR"/>
    <property type="match status" value="1"/>
</dbReference>
<keyword evidence="8" id="KW-0460">Magnesium</keyword>
<dbReference type="Gene3D" id="3.40.50.20">
    <property type="match status" value="1"/>
</dbReference>
<keyword evidence="6 14" id="KW-0547">Nucleotide-binding</keyword>
<comment type="similarity">
    <text evidence="3 13">Belongs to the D-alanine--D-alanine ligase family.</text>
</comment>
<dbReference type="PANTHER" id="PTHR23132">
    <property type="entry name" value="D-ALANINE--D-ALANINE LIGASE"/>
    <property type="match status" value="1"/>
</dbReference>
<evidence type="ECO:0000256" key="6">
    <source>
        <dbReference type="ARBA" id="ARBA00022741"/>
    </source>
</evidence>
<dbReference type="Pfam" id="PF01820">
    <property type="entry name" value="Dala_Dala_lig_N"/>
    <property type="match status" value="1"/>
</dbReference>
<dbReference type="EMBL" id="JBHUFL010000003">
    <property type="protein sequence ID" value="MFD1836088.1"/>
    <property type="molecule type" value="Genomic_DNA"/>
</dbReference>
<evidence type="ECO:0000256" key="8">
    <source>
        <dbReference type="ARBA" id="ARBA00022842"/>
    </source>
</evidence>
<dbReference type="SUPFAM" id="SSF52440">
    <property type="entry name" value="PreATP-grasp domain"/>
    <property type="match status" value="1"/>
</dbReference>
<dbReference type="NCBIfam" id="NF002528">
    <property type="entry name" value="PRK01966.1-4"/>
    <property type="match status" value="1"/>
</dbReference>
<dbReference type="Pfam" id="PF07478">
    <property type="entry name" value="Dala_Dala_lig_C"/>
    <property type="match status" value="1"/>
</dbReference>
<keyword evidence="13" id="KW-0963">Cytoplasm</keyword>
<name>A0ABW4Q2Z4_9MICO</name>
<dbReference type="InterPro" id="IPR011761">
    <property type="entry name" value="ATP-grasp"/>
</dbReference>
<dbReference type="PIRSF" id="PIRSF039102">
    <property type="entry name" value="Ddl/VanB"/>
    <property type="match status" value="1"/>
</dbReference>
<comment type="pathway">
    <text evidence="13">Cell wall biogenesis; peptidoglycan biosynthesis.</text>
</comment>
<evidence type="ECO:0000313" key="16">
    <source>
        <dbReference type="EMBL" id="MFD1836088.1"/>
    </source>
</evidence>
<comment type="cofactor">
    <cofactor evidence="1">
        <name>Mn(2+)</name>
        <dbReference type="ChEBI" id="CHEBI:29035"/>
    </cofactor>
</comment>
<evidence type="ECO:0000256" key="13">
    <source>
        <dbReference type="HAMAP-Rule" id="MF_00047"/>
    </source>
</evidence>
<dbReference type="PROSITE" id="PS00843">
    <property type="entry name" value="DALA_DALA_LIGASE_1"/>
    <property type="match status" value="1"/>
</dbReference>
<evidence type="ECO:0000256" key="7">
    <source>
        <dbReference type="ARBA" id="ARBA00022840"/>
    </source>
</evidence>
<protein>
    <recommendedName>
        <fullName evidence="13">D-alanine--D-alanine ligase</fullName>
        <ecNumber evidence="13">6.3.2.4</ecNumber>
    </recommendedName>
    <alternativeName>
        <fullName evidence="13">D-Ala-D-Ala ligase</fullName>
    </alternativeName>
    <alternativeName>
        <fullName evidence="13">D-alanylalanine synthetase</fullName>
    </alternativeName>
</protein>
<keyword evidence="11" id="KW-0464">Manganese</keyword>
<dbReference type="EC" id="6.3.2.4" evidence="13"/>
<accession>A0ABW4Q2Z4</accession>
<dbReference type="Gene3D" id="3.30.1490.20">
    <property type="entry name" value="ATP-grasp fold, A domain"/>
    <property type="match status" value="1"/>
</dbReference>
<sequence length="372" mass="39533">MRTTVALLFGGRSGEHGISCVTAGGILGAIDRERFDVVAVGITPEGRWVQASDDPADWTLVSGQAPTVGDDGPEVLLPSTRHRPGEPITLRTVDASGRVVPLADVDVVLPLLHGPYGEDGTLQGMLELLDVPYVGSGVLASASCMDKAATKQALRAAGLPCAPGIVVREDHWAQEADAVLAHLEKHHALPWFVKPARAGSSLGVSKVTRPEELEHAMKTAFAEDPKVLVEEGVTGREVECGVLGPRDGGEVRTTVPGEVRIGEDLAFYDYEAKYFGKGTVEIDVPAALPDAALEEVREVAARAFTALGLEGLARVDVFVTEAGEVVVNEVNTMPGFTPYSMFPVLWRNMGVEYTALITDLLEQALARPLGSR</sequence>
<dbReference type="PROSITE" id="PS50975">
    <property type="entry name" value="ATP_GRASP"/>
    <property type="match status" value="1"/>
</dbReference>
<reference evidence="17" key="1">
    <citation type="journal article" date="2019" name="Int. J. Syst. Evol. Microbiol.">
        <title>The Global Catalogue of Microorganisms (GCM) 10K type strain sequencing project: providing services to taxonomists for standard genome sequencing and annotation.</title>
        <authorList>
            <consortium name="The Broad Institute Genomics Platform"/>
            <consortium name="The Broad Institute Genome Sequencing Center for Infectious Disease"/>
            <person name="Wu L."/>
            <person name="Ma J."/>
        </authorList>
    </citation>
    <scope>NUCLEOTIDE SEQUENCE [LARGE SCALE GENOMIC DNA]</scope>
    <source>
        <strain evidence="17">JCM 11650</strain>
    </source>
</reference>
<dbReference type="HAMAP" id="MF_00047">
    <property type="entry name" value="Dala_Dala_lig"/>
    <property type="match status" value="1"/>
</dbReference>
<dbReference type="PANTHER" id="PTHR23132:SF25">
    <property type="entry name" value="D-ALANINE--D-ALANINE LIGASE A"/>
    <property type="match status" value="1"/>
</dbReference>
<dbReference type="InterPro" id="IPR013815">
    <property type="entry name" value="ATP_grasp_subdomain_1"/>
</dbReference>
<dbReference type="Proteomes" id="UP001597280">
    <property type="component" value="Unassembled WGS sequence"/>
</dbReference>
<dbReference type="Gene3D" id="3.30.470.20">
    <property type="entry name" value="ATP-grasp fold, B domain"/>
    <property type="match status" value="1"/>
</dbReference>
<dbReference type="RefSeq" id="WP_137770554.1">
    <property type="nucleotide sequence ID" value="NZ_BAAAIS010000003.1"/>
</dbReference>
<dbReference type="InterPro" id="IPR000291">
    <property type="entry name" value="D-Ala_lig_Van_CS"/>
</dbReference>
<comment type="cofactor">
    <cofactor evidence="2">
        <name>Mg(2+)</name>
        <dbReference type="ChEBI" id="CHEBI:18420"/>
    </cofactor>
</comment>
<evidence type="ECO:0000313" key="17">
    <source>
        <dbReference type="Proteomes" id="UP001597280"/>
    </source>
</evidence>